<protein>
    <recommendedName>
        <fullName evidence="3">Cyanovirin-N domain-containing protein</fullName>
    </recommendedName>
</protein>
<evidence type="ECO:0000256" key="1">
    <source>
        <dbReference type="SAM" id="MobiDB-lite"/>
    </source>
</evidence>
<dbReference type="EMBL" id="ML738608">
    <property type="protein sequence ID" value="KAE8164425.1"/>
    <property type="molecule type" value="Genomic_DNA"/>
</dbReference>
<organism evidence="4 5">
    <name type="scientific">Aspergillus tamarii</name>
    <dbReference type="NCBI Taxonomy" id="41984"/>
    <lineage>
        <taxon>Eukaryota</taxon>
        <taxon>Fungi</taxon>
        <taxon>Dikarya</taxon>
        <taxon>Ascomycota</taxon>
        <taxon>Pezizomycotina</taxon>
        <taxon>Eurotiomycetes</taxon>
        <taxon>Eurotiomycetidae</taxon>
        <taxon>Eurotiales</taxon>
        <taxon>Aspergillaceae</taxon>
        <taxon>Aspergillus</taxon>
        <taxon>Aspergillus subgen. Circumdati</taxon>
    </lineage>
</organism>
<feature type="compositionally biased region" description="Polar residues" evidence="1">
    <location>
        <begin position="24"/>
        <end position="39"/>
    </location>
</feature>
<accession>A0A5N6V0G7</accession>
<dbReference type="Proteomes" id="UP000326950">
    <property type="component" value="Unassembled WGS sequence"/>
</dbReference>
<dbReference type="AlphaFoldDB" id="A0A5N6V0G7"/>
<dbReference type="InterPro" id="IPR036673">
    <property type="entry name" value="Cyanovirin-N_sf"/>
</dbReference>
<feature type="signal peptide" evidence="2">
    <location>
        <begin position="1"/>
        <end position="17"/>
    </location>
</feature>
<dbReference type="SUPFAM" id="SSF51322">
    <property type="entry name" value="Cyanovirin-N"/>
    <property type="match status" value="1"/>
</dbReference>
<sequence>MKLFYTLSLLAIGSIAAAEEKTKATSQNTAEATQATPQSRSKDGASKGLANCHIPELKKGHVLRASCFADGAKQELVHSELDLNHCFGASLLKGELTAEPDGHFSRKCVKCKLGGEARGTGTHAGPWSLYCHCVAPRAEIQLEPTVWMNNQGVLECHGHVGKPIGL</sequence>
<evidence type="ECO:0000256" key="2">
    <source>
        <dbReference type="SAM" id="SignalP"/>
    </source>
</evidence>
<dbReference type="InterPro" id="IPR011058">
    <property type="entry name" value="Cyanovirin-N"/>
</dbReference>
<proteinExistence type="predicted"/>
<name>A0A5N6V0G7_ASPTM</name>
<feature type="domain" description="Cyanovirin-N" evidence="3">
    <location>
        <begin position="52"/>
        <end position="154"/>
    </location>
</feature>
<evidence type="ECO:0000313" key="5">
    <source>
        <dbReference type="Proteomes" id="UP000326950"/>
    </source>
</evidence>
<keyword evidence="2" id="KW-0732">Signal</keyword>
<feature type="chain" id="PRO_5024861274" description="Cyanovirin-N domain-containing protein" evidence="2">
    <location>
        <begin position="18"/>
        <end position="166"/>
    </location>
</feature>
<reference evidence="4 5" key="1">
    <citation type="submission" date="2019-04" db="EMBL/GenBank/DDBJ databases">
        <title>Friends and foes A comparative genomics study of 23 Aspergillus species from section Flavi.</title>
        <authorList>
            <consortium name="DOE Joint Genome Institute"/>
            <person name="Kjaerbolling I."/>
            <person name="Vesth T."/>
            <person name="Frisvad J.C."/>
            <person name="Nybo J.L."/>
            <person name="Theobald S."/>
            <person name="Kildgaard S."/>
            <person name="Isbrandt T."/>
            <person name="Kuo A."/>
            <person name="Sato A."/>
            <person name="Lyhne E.K."/>
            <person name="Kogle M.E."/>
            <person name="Wiebenga A."/>
            <person name="Kun R.S."/>
            <person name="Lubbers R.J."/>
            <person name="Makela M.R."/>
            <person name="Barry K."/>
            <person name="Chovatia M."/>
            <person name="Clum A."/>
            <person name="Daum C."/>
            <person name="Haridas S."/>
            <person name="He G."/>
            <person name="LaButti K."/>
            <person name="Lipzen A."/>
            <person name="Mondo S."/>
            <person name="Riley R."/>
            <person name="Salamov A."/>
            <person name="Simmons B.A."/>
            <person name="Magnuson J.K."/>
            <person name="Henrissat B."/>
            <person name="Mortensen U.H."/>
            <person name="Larsen T.O."/>
            <person name="Devries R.P."/>
            <person name="Grigoriev I.V."/>
            <person name="Machida M."/>
            <person name="Baker S.E."/>
            <person name="Andersen M.R."/>
        </authorList>
    </citation>
    <scope>NUCLEOTIDE SEQUENCE [LARGE SCALE GENOMIC DNA]</scope>
    <source>
        <strain evidence="4 5">CBS 117626</strain>
    </source>
</reference>
<evidence type="ECO:0000313" key="4">
    <source>
        <dbReference type="EMBL" id="KAE8164425.1"/>
    </source>
</evidence>
<dbReference type="OrthoDB" id="4449775at2759"/>
<gene>
    <name evidence="4" type="ORF">BDV40DRAFT_298454</name>
</gene>
<dbReference type="Pfam" id="PF08881">
    <property type="entry name" value="CVNH"/>
    <property type="match status" value="1"/>
</dbReference>
<feature type="region of interest" description="Disordered" evidence="1">
    <location>
        <begin position="22"/>
        <end position="47"/>
    </location>
</feature>
<dbReference type="Gene3D" id="2.30.60.10">
    <property type="entry name" value="Cyanovirin-N"/>
    <property type="match status" value="1"/>
</dbReference>
<evidence type="ECO:0000259" key="3">
    <source>
        <dbReference type="Pfam" id="PF08881"/>
    </source>
</evidence>
<keyword evidence="5" id="KW-1185">Reference proteome</keyword>